<dbReference type="AlphaFoldDB" id="A0A0D2PNM4"/>
<protein>
    <recommendedName>
        <fullName evidence="1">Heterokaryon incompatibility domain-containing protein</fullName>
    </recommendedName>
</protein>
<dbReference type="Pfam" id="PF06985">
    <property type="entry name" value="HET"/>
    <property type="match status" value="1"/>
</dbReference>
<feature type="domain" description="Heterokaryon incompatibility" evidence="1">
    <location>
        <begin position="67"/>
        <end position="157"/>
    </location>
</feature>
<organism evidence="2 3">
    <name type="scientific">Hypholoma sublateritium (strain FD-334 SS-4)</name>
    <dbReference type="NCBI Taxonomy" id="945553"/>
    <lineage>
        <taxon>Eukaryota</taxon>
        <taxon>Fungi</taxon>
        <taxon>Dikarya</taxon>
        <taxon>Basidiomycota</taxon>
        <taxon>Agaricomycotina</taxon>
        <taxon>Agaricomycetes</taxon>
        <taxon>Agaricomycetidae</taxon>
        <taxon>Agaricales</taxon>
        <taxon>Agaricineae</taxon>
        <taxon>Strophariaceae</taxon>
        <taxon>Hypholoma</taxon>
    </lineage>
</organism>
<dbReference type="EMBL" id="KN817557">
    <property type="protein sequence ID" value="KJA21495.1"/>
    <property type="molecule type" value="Genomic_DNA"/>
</dbReference>
<gene>
    <name evidence="2" type="ORF">HYPSUDRAFT_723309</name>
</gene>
<name>A0A0D2PNM4_HYPSF</name>
<evidence type="ECO:0000313" key="3">
    <source>
        <dbReference type="Proteomes" id="UP000054270"/>
    </source>
</evidence>
<dbReference type="OrthoDB" id="5303367at2759"/>
<accession>A0A0D2PNM4</accession>
<keyword evidence="3" id="KW-1185">Reference proteome</keyword>
<dbReference type="Proteomes" id="UP000054270">
    <property type="component" value="Unassembled WGS sequence"/>
</dbReference>
<dbReference type="PANTHER" id="PTHR10622">
    <property type="entry name" value="HET DOMAIN-CONTAINING PROTEIN"/>
    <property type="match status" value="1"/>
</dbReference>
<sequence length="506" mass="58479">MIVNQIHHHVFNEMPIRMLAFDSNGTQLRLVERSEIAEQIKFRLSEEDWQGLDESESFDLVNKLGRYAILSHTWFRGKPGDVVYGDWKVRDLNSKGNSKIVKFCEVAARNHGVVYGWMDTICIDKSSSTELDESIRSMYRWYRQSHLCITYLADTDDIPDMHSDAWFTRGWTLQELLAPQNMIFYSKNWTFLAQNNMEMTKKWHTFRAFSESVYSQISQATTIEKDEMLMCFSDPALLPISRVLQLATRRSVTRQEDRIYSLMGLLGISISVAYGEGLPTAFKRLFREIMLARAVFLDLFNHSDQNHLIPSSITQYTERTSVFDRTFFYTSTDLDNHSPIEPTSMTQLGVHAAVFLVPLFRETIPGVPISSNTAYHHAINITWFDDSDKYHVLLRNDASAMFIANFQAKSTPLSAISDAIFCGILNFWRSESAYHIPDHWLYVVFKFSTDLASKTIPDINARDLVQISGPRVQSWPRDHTFGPGYNRLWEQDLRKMGMQVAQLYLA</sequence>
<proteinExistence type="predicted"/>
<dbReference type="STRING" id="945553.A0A0D2PNM4"/>
<evidence type="ECO:0000259" key="1">
    <source>
        <dbReference type="Pfam" id="PF06985"/>
    </source>
</evidence>
<reference evidence="3" key="1">
    <citation type="submission" date="2014-04" db="EMBL/GenBank/DDBJ databases">
        <title>Evolutionary Origins and Diversification of the Mycorrhizal Mutualists.</title>
        <authorList>
            <consortium name="DOE Joint Genome Institute"/>
            <consortium name="Mycorrhizal Genomics Consortium"/>
            <person name="Kohler A."/>
            <person name="Kuo A."/>
            <person name="Nagy L.G."/>
            <person name="Floudas D."/>
            <person name="Copeland A."/>
            <person name="Barry K.W."/>
            <person name="Cichocki N."/>
            <person name="Veneault-Fourrey C."/>
            <person name="LaButti K."/>
            <person name="Lindquist E.A."/>
            <person name="Lipzen A."/>
            <person name="Lundell T."/>
            <person name="Morin E."/>
            <person name="Murat C."/>
            <person name="Riley R."/>
            <person name="Ohm R."/>
            <person name="Sun H."/>
            <person name="Tunlid A."/>
            <person name="Henrissat B."/>
            <person name="Grigoriev I.V."/>
            <person name="Hibbett D.S."/>
            <person name="Martin F."/>
        </authorList>
    </citation>
    <scope>NUCLEOTIDE SEQUENCE [LARGE SCALE GENOMIC DNA]</scope>
    <source>
        <strain evidence="3">FD-334 SS-4</strain>
    </source>
</reference>
<evidence type="ECO:0000313" key="2">
    <source>
        <dbReference type="EMBL" id="KJA21495.1"/>
    </source>
</evidence>
<dbReference type="InterPro" id="IPR010730">
    <property type="entry name" value="HET"/>
</dbReference>
<dbReference type="PANTHER" id="PTHR10622:SF11">
    <property type="entry name" value="HET-DOMAIN-CONTAINING PROTEIN"/>
    <property type="match status" value="1"/>
</dbReference>